<sequence length="344" mass="36684" precursor="true">MMTALLSPLLALLLCAPQTINSPKEEPVENPYLPGHSNYELWEGSVDASELGIDVFVPEYTSSHELITIAGQLTNNRIAVRGTGPNVSVVENRDRLIPLGDSIAVIDVPAGRAQVLGILRELDLKVGLERKHRMSREAAPESTTVTYTPRHIELPTAFNSVAGQPPGSGIGLEAIPLYEVGSLLLRGTEAQVARAVELLRSIDLPRKQVLLTIYAIAPHEGPTSAGLPGELVNGLAQLVPGTNFDLLGSASVRTAVGNNQVKLESTLRDGEDLSFSAKPSGYDQGSGEIFLGDCSLYVNSRRNADGPNRETRVSTSVSVSVDEYVVLAAAGGDRTFFVVHTQEG</sequence>
<evidence type="ECO:0000313" key="3">
    <source>
        <dbReference type="Proteomes" id="UP000316921"/>
    </source>
</evidence>
<evidence type="ECO:0000256" key="1">
    <source>
        <dbReference type="SAM" id="SignalP"/>
    </source>
</evidence>
<feature type="signal peptide" evidence="1">
    <location>
        <begin position="1"/>
        <end position="21"/>
    </location>
</feature>
<evidence type="ECO:0000313" key="2">
    <source>
        <dbReference type="EMBL" id="QDU65622.1"/>
    </source>
</evidence>
<feature type="chain" id="PRO_5021881280" description="NolW-like domain-containing protein" evidence="1">
    <location>
        <begin position="22"/>
        <end position="344"/>
    </location>
</feature>
<keyword evidence="3" id="KW-1185">Reference proteome</keyword>
<dbReference type="EMBL" id="CP036287">
    <property type="protein sequence ID" value="QDU65622.1"/>
    <property type="molecule type" value="Genomic_DNA"/>
</dbReference>
<organism evidence="2 3">
    <name type="scientific">Engelhardtia mirabilis</name>
    <dbReference type="NCBI Taxonomy" id="2528011"/>
    <lineage>
        <taxon>Bacteria</taxon>
        <taxon>Pseudomonadati</taxon>
        <taxon>Planctomycetota</taxon>
        <taxon>Planctomycetia</taxon>
        <taxon>Planctomycetia incertae sedis</taxon>
        <taxon>Engelhardtia</taxon>
    </lineage>
</organism>
<dbReference type="RefSeq" id="WP_145062415.1">
    <property type="nucleotide sequence ID" value="NZ_CP036287.1"/>
</dbReference>
<dbReference type="AlphaFoldDB" id="A0A518BF87"/>
<keyword evidence="1" id="KW-0732">Signal</keyword>
<gene>
    <name evidence="2" type="ORF">Pla133_06870</name>
</gene>
<dbReference type="Proteomes" id="UP000316921">
    <property type="component" value="Chromosome"/>
</dbReference>
<accession>A0A518BF87</accession>
<protein>
    <recommendedName>
        <fullName evidence="4">NolW-like domain-containing protein</fullName>
    </recommendedName>
</protein>
<proteinExistence type="predicted"/>
<reference evidence="2 3" key="1">
    <citation type="submission" date="2019-02" db="EMBL/GenBank/DDBJ databases">
        <title>Deep-cultivation of Planctomycetes and their phenomic and genomic characterization uncovers novel biology.</title>
        <authorList>
            <person name="Wiegand S."/>
            <person name="Jogler M."/>
            <person name="Boedeker C."/>
            <person name="Pinto D."/>
            <person name="Vollmers J."/>
            <person name="Rivas-Marin E."/>
            <person name="Kohn T."/>
            <person name="Peeters S.H."/>
            <person name="Heuer A."/>
            <person name="Rast P."/>
            <person name="Oberbeckmann S."/>
            <person name="Bunk B."/>
            <person name="Jeske O."/>
            <person name="Meyerdierks A."/>
            <person name="Storesund J.E."/>
            <person name="Kallscheuer N."/>
            <person name="Luecker S."/>
            <person name="Lage O.M."/>
            <person name="Pohl T."/>
            <person name="Merkel B.J."/>
            <person name="Hornburger P."/>
            <person name="Mueller R.-W."/>
            <person name="Bruemmer F."/>
            <person name="Labrenz M."/>
            <person name="Spormann A.M."/>
            <person name="Op den Camp H."/>
            <person name="Overmann J."/>
            <person name="Amann R."/>
            <person name="Jetten M.S.M."/>
            <person name="Mascher T."/>
            <person name="Medema M.H."/>
            <person name="Devos D.P."/>
            <person name="Kaster A.-K."/>
            <person name="Ovreas L."/>
            <person name="Rohde M."/>
            <person name="Galperin M.Y."/>
            <person name="Jogler C."/>
        </authorList>
    </citation>
    <scope>NUCLEOTIDE SEQUENCE [LARGE SCALE GENOMIC DNA]</scope>
    <source>
        <strain evidence="2 3">Pla133</strain>
    </source>
</reference>
<dbReference type="KEGG" id="pbap:Pla133_06870"/>
<name>A0A518BF87_9BACT</name>
<evidence type="ECO:0008006" key="4">
    <source>
        <dbReference type="Google" id="ProtNLM"/>
    </source>
</evidence>